<dbReference type="AlphaFoldDB" id="A0A0K8NV20"/>
<evidence type="ECO:0000313" key="2">
    <source>
        <dbReference type="Proteomes" id="UP000037660"/>
    </source>
</evidence>
<sequence>MLGPYARYLVYRGESTRAAAARAQALGEQTVERTVRITKRELDAFRRYQRAVGGLAESDYIYETVSEVAVDAGVVQAD</sequence>
<proteinExistence type="predicted"/>
<dbReference type="Proteomes" id="UP000037660">
    <property type="component" value="Unassembled WGS sequence"/>
</dbReference>
<name>A0A0K8NV20_PISS1</name>
<comment type="caution">
    <text evidence="1">The sequence shown here is derived from an EMBL/GenBank/DDBJ whole genome shotgun (WGS) entry which is preliminary data.</text>
</comment>
<accession>A0A0K8NV20</accession>
<dbReference type="EMBL" id="BBYR01000006">
    <property type="protein sequence ID" value="GAP34129.1"/>
    <property type="molecule type" value="Genomic_DNA"/>
</dbReference>
<reference evidence="1 2" key="2">
    <citation type="journal article" date="2016" name="Science">
        <title>A bacterium that degrades and assimilates poly(ethylene terephthalate).</title>
        <authorList>
            <person name="Yoshida S."/>
            <person name="Hiraga K."/>
            <person name="Takehana T."/>
            <person name="Taniguchi I."/>
            <person name="Yamaji H."/>
            <person name="Maeda Y."/>
            <person name="Toyohara K."/>
            <person name="Miyamoto K."/>
            <person name="Kimura Y."/>
            <person name="Oda K."/>
        </authorList>
    </citation>
    <scope>NUCLEOTIDE SEQUENCE [LARGE SCALE GENOMIC DNA]</scope>
    <source>
        <strain evidence="2">NBRC 110686 / TISTR 2288 / 201-F6</strain>
    </source>
</reference>
<keyword evidence="2" id="KW-1185">Reference proteome</keyword>
<protein>
    <submittedName>
        <fullName evidence="1">Uncharacterized protein</fullName>
    </submittedName>
</protein>
<gene>
    <name evidence="1" type="ORF">ISF6_3908</name>
</gene>
<evidence type="ECO:0000313" key="1">
    <source>
        <dbReference type="EMBL" id="GAP34129.1"/>
    </source>
</evidence>
<reference evidence="2" key="1">
    <citation type="submission" date="2015-07" db="EMBL/GenBank/DDBJ databases">
        <title>Discovery of a poly(ethylene terephthalate assimilation.</title>
        <authorList>
            <person name="Yoshida S."/>
            <person name="Hiraga K."/>
            <person name="Takehana T."/>
            <person name="Taniguchi I."/>
            <person name="Yamaji H."/>
            <person name="Maeda Y."/>
            <person name="Toyohara K."/>
            <person name="Miyamoto K."/>
            <person name="Kimura Y."/>
            <person name="Oda K."/>
        </authorList>
    </citation>
    <scope>NUCLEOTIDE SEQUENCE [LARGE SCALE GENOMIC DNA]</scope>
    <source>
        <strain evidence="2">NBRC 110686 / TISTR 2288 / 201-F6</strain>
    </source>
</reference>
<organism evidence="1 2">
    <name type="scientific">Piscinibacter sakaiensis</name>
    <name type="common">Ideonella sakaiensis</name>
    <dbReference type="NCBI Taxonomy" id="1547922"/>
    <lineage>
        <taxon>Bacteria</taxon>
        <taxon>Pseudomonadati</taxon>
        <taxon>Pseudomonadota</taxon>
        <taxon>Betaproteobacteria</taxon>
        <taxon>Burkholderiales</taxon>
        <taxon>Sphaerotilaceae</taxon>
        <taxon>Piscinibacter</taxon>
    </lineage>
</organism>